<dbReference type="InterPro" id="IPR026591">
    <property type="entry name" value="Sirtuin_cat_small_dom_sf"/>
</dbReference>
<keyword evidence="4 6" id="KW-0862">Zinc</keyword>
<evidence type="ECO:0000256" key="1">
    <source>
        <dbReference type="ARBA" id="ARBA00006924"/>
    </source>
</evidence>
<evidence type="ECO:0000256" key="7">
    <source>
        <dbReference type="PIRSR" id="PIRSR037938-1"/>
    </source>
</evidence>
<dbReference type="Proteomes" id="UP000033483">
    <property type="component" value="Unassembled WGS sequence"/>
</dbReference>
<keyword evidence="11" id="KW-0175">Coiled coil</keyword>
<dbReference type="GO" id="GO:0017136">
    <property type="term" value="F:histone deacetylase activity, NAD-dependent"/>
    <property type="evidence" value="ECO:0007669"/>
    <property type="project" value="InterPro"/>
</dbReference>
<feature type="binding site" evidence="8">
    <location>
        <position position="264"/>
    </location>
    <ligand>
        <name>NAD(+)</name>
        <dbReference type="ChEBI" id="CHEBI:57540"/>
    </ligand>
</feature>
<evidence type="ECO:0000256" key="8">
    <source>
        <dbReference type="PIRSR" id="PIRSR037938-2"/>
    </source>
</evidence>
<evidence type="ECO:0000259" key="13">
    <source>
        <dbReference type="PROSITE" id="PS50305"/>
    </source>
</evidence>
<feature type="binding site" evidence="8">
    <location>
        <begin position="244"/>
        <end position="246"/>
    </location>
    <ligand>
        <name>NAD(+)</name>
        <dbReference type="ChEBI" id="CHEBI:57540"/>
    </ligand>
</feature>
<dbReference type="Gene3D" id="3.30.1600.10">
    <property type="entry name" value="SIR2/SIRT2 'Small Domain"/>
    <property type="match status" value="1"/>
</dbReference>
<dbReference type="PIRSF" id="PIRSF037938">
    <property type="entry name" value="SIR2_euk"/>
    <property type="match status" value="1"/>
</dbReference>
<feature type="binding site" evidence="8">
    <location>
        <begin position="44"/>
        <end position="48"/>
    </location>
    <ligand>
        <name>NAD(+)</name>
        <dbReference type="ChEBI" id="CHEBI:57540"/>
    </ligand>
</feature>
<feature type="binding site" evidence="9 10">
    <location>
        <position position="183"/>
    </location>
    <ligand>
        <name>Zn(2+)</name>
        <dbReference type="ChEBI" id="CHEBI:29105"/>
    </ligand>
</feature>
<evidence type="ECO:0000256" key="4">
    <source>
        <dbReference type="ARBA" id="ARBA00022833"/>
    </source>
</evidence>
<keyword evidence="3 6" id="KW-0479">Metal-binding</keyword>
<dbReference type="GO" id="GO:0070403">
    <property type="term" value="F:NAD+ binding"/>
    <property type="evidence" value="ECO:0007669"/>
    <property type="project" value="UniProtKB-UniRule"/>
</dbReference>
<keyword evidence="15" id="KW-1185">Reference proteome</keyword>
<accession>A0A0F4Z951</accession>
<evidence type="ECO:0000256" key="10">
    <source>
        <dbReference type="PROSITE-ProRule" id="PRU00236"/>
    </source>
</evidence>
<comment type="cofactor">
    <cofactor evidence="9">
        <name>Zn(2+)</name>
        <dbReference type="ChEBI" id="CHEBI:29105"/>
    </cofactor>
    <text evidence="9">Binds 1 zinc ion per subunit.</text>
</comment>
<feature type="binding site" evidence="9 10">
    <location>
        <position position="157"/>
    </location>
    <ligand>
        <name>Zn(2+)</name>
        <dbReference type="ChEBI" id="CHEBI:29105"/>
    </ligand>
</feature>
<name>A0A0F4Z951_9PEZI</name>
<feature type="binding site" evidence="8">
    <location>
        <begin position="220"/>
        <end position="221"/>
    </location>
    <ligand>
        <name>NAD(+)</name>
        <dbReference type="ChEBI" id="CHEBI:57540"/>
    </ligand>
</feature>
<dbReference type="SUPFAM" id="SSF52467">
    <property type="entry name" value="DHS-like NAD/FAD-binding domain"/>
    <property type="match status" value="1"/>
</dbReference>
<proteinExistence type="inferred from homology"/>
<dbReference type="InterPro" id="IPR003000">
    <property type="entry name" value="Sirtuin"/>
</dbReference>
<dbReference type="PANTHER" id="PTHR11085">
    <property type="entry name" value="NAD-DEPENDENT PROTEIN DEACYLASE SIRTUIN-5, MITOCHONDRIAL-RELATED"/>
    <property type="match status" value="1"/>
</dbReference>
<evidence type="ECO:0000256" key="6">
    <source>
        <dbReference type="PIRNR" id="PIRNR037938"/>
    </source>
</evidence>
<feature type="active site" description="Proton acceptor" evidence="7 10">
    <location>
        <position position="146"/>
    </location>
</feature>
<dbReference type="InterPro" id="IPR026590">
    <property type="entry name" value="Ssirtuin_cat_dom"/>
</dbReference>
<protein>
    <recommendedName>
        <fullName evidence="6">NAD-dependent protein deacetylase</fullName>
        <ecNumber evidence="6">2.3.1.286</ecNumber>
    </recommendedName>
</protein>
<organism evidence="14 15">
    <name type="scientific">Thielaviopsis punctulata</name>
    <dbReference type="NCBI Taxonomy" id="72032"/>
    <lineage>
        <taxon>Eukaryota</taxon>
        <taxon>Fungi</taxon>
        <taxon>Dikarya</taxon>
        <taxon>Ascomycota</taxon>
        <taxon>Pezizomycotina</taxon>
        <taxon>Sordariomycetes</taxon>
        <taxon>Hypocreomycetidae</taxon>
        <taxon>Microascales</taxon>
        <taxon>Ceratocystidaceae</taxon>
        <taxon>Thielaviopsis</taxon>
    </lineage>
</organism>
<feature type="binding site" evidence="8">
    <location>
        <begin position="54"/>
        <end position="56"/>
    </location>
    <ligand>
        <name>NAD(+)</name>
        <dbReference type="ChEBI" id="CHEBI:57540"/>
    </ligand>
</feature>
<dbReference type="AlphaFoldDB" id="A0A0F4Z951"/>
<feature type="binding site" evidence="8">
    <location>
        <begin position="126"/>
        <end position="129"/>
    </location>
    <ligand>
        <name>NAD(+)</name>
        <dbReference type="ChEBI" id="CHEBI:57540"/>
    </ligand>
</feature>
<comment type="catalytic activity">
    <reaction evidence="6">
        <text>N(6)-acetyl-L-lysyl-[protein] + NAD(+) + H2O = 2''-O-acetyl-ADP-D-ribose + nicotinamide + L-lysyl-[protein]</text>
        <dbReference type="Rhea" id="RHEA:43636"/>
        <dbReference type="Rhea" id="RHEA-COMP:9752"/>
        <dbReference type="Rhea" id="RHEA-COMP:10731"/>
        <dbReference type="ChEBI" id="CHEBI:15377"/>
        <dbReference type="ChEBI" id="CHEBI:17154"/>
        <dbReference type="ChEBI" id="CHEBI:29969"/>
        <dbReference type="ChEBI" id="CHEBI:57540"/>
        <dbReference type="ChEBI" id="CHEBI:61930"/>
        <dbReference type="ChEBI" id="CHEBI:83767"/>
        <dbReference type="EC" id="2.3.1.286"/>
    </reaction>
</comment>
<dbReference type="Gene3D" id="3.40.50.1220">
    <property type="entry name" value="TPP-binding domain"/>
    <property type="match status" value="1"/>
</dbReference>
<evidence type="ECO:0000256" key="2">
    <source>
        <dbReference type="ARBA" id="ARBA00022679"/>
    </source>
</evidence>
<comment type="similarity">
    <text evidence="1 6">Belongs to the sirtuin family. Class I subfamily.</text>
</comment>
<keyword evidence="5 6" id="KW-0520">NAD</keyword>
<feature type="binding site" evidence="9 10">
    <location>
        <position position="178"/>
    </location>
    <ligand>
        <name>Zn(2+)</name>
        <dbReference type="ChEBI" id="CHEBI:29105"/>
    </ligand>
</feature>
<feature type="binding site" evidence="9 10">
    <location>
        <position position="154"/>
    </location>
    <ligand>
        <name>Zn(2+)</name>
        <dbReference type="ChEBI" id="CHEBI:29105"/>
    </ligand>
</feature>
<dbReference type="EMBL" id="LAEV01001909">
    <property type="protein sequence ID" value="KKA27037.1"/>
    <property type="molecule type" value="Genomic_DNA"/>
</dbReference>
<evidence type="ECO:0000256" key="12">
    <source>
        <dbReference type="SAM" id="MobiDB-lite"/>
    </source>
</evidence>
<dbReference type="InterPro" id="IPR050134">
    <property type="entry name" value="NAD-dep_sirtuin_deacylases"/>
</dbReference>
<dbReference type="InterPro" id="IPR017328">
    <property type="entry name" value="Sirtuin_class_I"/>
</dbReference>
<dbReference type="GO" id="GO:0005634">
    <property type="term" value="C:nucleus"/>
    <property type="evidence" value="ECO:0007669"/>
    <property type="project" value="TreeGrafter"/>
</dbReference>
<feature type="region of interest" description="Disordered" evidence="12">
    <location>
        <begin position="327"/>
        <end position="412"/>
    </location>
</feature>
<keyword evidence="2 6" id="KW-0808">Transferase</keyword>
<reference evidence="14 15" key="1">
    <citation type="submission" date="2015-03" db="EMBL/GenBank/DDBJ databases">
        <authorList>
            <person name="Radwan O."/>
            <person name="Al-Naeli F.A."/>
            <person name="Rendon G.A."/>
            <person name="Fields C."/>
        </authorList>
    </citation>
    <scope>NUCLEOTIDE SEQUENCE [LARGE SCALE GENOMIC DNA]</scope>
    <source>
        <strain evidence="14">CR-DP1</strain>
    </source>
</reference>
<dbReference type="CDD" id="cd01408">
    <property type="entry name" value="SIRT1"/>
    <property type="match status" value="1"/>
</dbReference>
<feature type="coiled-coil region" evidence="11">
    <location>
        <begin position="294"/>
        <end position="321"/>
    </location>
</feature>
<dbReference type="GO" id="GO:0008270">
    <property type="term" value="F:zinc ion binding"/>
    <property type="evidence" value="ECO:0007669"/>
    <property type="project" value="UniProtKB-UniRule"/>
</dbReference>
<dbReference type="InterPro" id="IPR029035">
    <property type="entry name" value="DHS-like_NAD/FAD-binding_dom"/>
</dbReference>
<comment type="caution">
    <text evidence="14">The sequence shown here is derived from an EMBL/GenBank/DDBJ whole genome shotgun (WGS) entry which is preliminary data.</text>
</comment>
<dbReference type="Pfam" id="PF02146">
    <property type="entry name" value="SIR2"/>
    <property type="match status" value="1"/>
</dbReference>
<evidence type="ECO:0000313" key="15">
    <source>
        <dbReference type="Proteomes" id="UP000033483"/>
    </source>
</evidence>
<evidence type="ECO:0000256" key="11">
    <source>
        <dbReference type="SAM" id="Coils"/>
    </source>
</evidence>
<gene>
    <name evidence="14" type="ORF">TD95_003959</name>
</gene>
<feature type="compositionally biased region" description="Basic and acidic residues" evidence="12">
    <location>
        <begin position="342"/>
        <end position="412"/>
    </location>
</feature>
<sequence length="412" mass="45871">MGQNESASLGPDVPPAKLEARTLEAVSKYIKKGKAKKIVVLTGAGISTAAGIPDFRSPGTGLYNNLKRLNLPYPEAVFDIDFFRKHPEPFYVLAKELYPGKFFPTISHAFIALLAHKKLLSKLFTQNIDCLERRAGVPESLIIEAHGSFATQRCIECKSEFPEKEMQEHVDAGIVPRCGKKKCKGLVKPDIVFFGEGLPIEFTLNTHLAREADLILVLGTSLTVYPFAGVADMPPRETPRVLFNREQVGNMGKRPDDVLELGPCDQGIRRLARLLGWSRELDQLWRGKVGDQEAARQLGTQETLEEEIEELDDEIVEKMAEGLQHLDLKDTENETLAEGEEKESLTYKKEEASGSESKDDAKIQDETAKAKEGVEDTRKGSGEVVGKENKEVEAETSHRKEKKETDTKEIPK</sequence>
<dbReference type="OrthoDB" id="420264at2759"/>
<evidence type="ECO:0000256" key="5">
    <source>
        <dbReference type="ARBA" id="ARBA00023027"/>
    </source>
</evidence>
<evidence type="ECO:0000313" key="14">
    <source>
        <dbReference type="EMBL" id="KKA27037.1"/>
    </source>
</evidence>
<dbReference type="PANTHER" id="PTHR11085:SF6">
    <property type="entry name" value="NAD-DEPENDENT PROTEIN DEACETYLASE SIRTUIN-2"/>
    <property type="match status" value="1"/>
</dbReference>
<feature type="domain" description="Deacetylase sirtuin-type" evidence="13">
    <location>
        <begin position="16"/>
        <end position="278"/>
    </location>
</feature>
<evidence type="ECO:0000256" key="3">
    <source>
        <dbReference type="ARBA" id="ARBA00022723"/>
    </source>
</evidence>
<dbReference type="PROSITE" id="PS50305">
    <property type="entry name" value="SIRTUIN"/>
    <property type="match status" value="1"/>
</dbReference>
<evidence type="ECO:0000256" key="9">
    <source>
        <dbReference type="PIRSR" id="PIRSR037938-3"/>
    </source>
</evidence>
<dbReference type="EC" id="2.3.1.286" evidence="6"/>